<feature type="compositionally biased region" description="Basic and acidic residues" evidence="3">
    <location>
        <begin position="835"/>
        <end position="850"/>
    </location>
</feature>
<reference evidence="5" key="2">
    <citation type="submission" date="2025-08" db="UniProtKB">
        <authorList>
            <consortium name="Ensembl"/>
        </authorList>
    </citation>
    <scope>IDENTIFICATION</scope>
    <source>
        <strain evidence="5">Hd-rR</strain>
    </source>
</reference>
<feature type="compositionally biased region" description="Low complexity" evidence="3">
    <location>
        <begin position="1454"/>
        <end position="1465"/>
    </location>
</feature>
<feature type="compositionally biased region" description="Low complexity" evidence="3">
    <location>
        <begin position="733"/>
        <end position="752"/>
    </location>
</feature>
<dbReference type="GO" id="GO:0008270">
    <property type="term" value="F:zinc ion binding"/>
    <property type="evidence" value="ECO:0007669"/>
    <property type="project" value="InterPro"/>
</dbReference>
<evidence type="ECO:0000256" key="3">
    <source>
        <dbReference type="SAM" id="MobiDB-lite"/>
    </source>
</evidence>
<dbReference type="PROSITE" id="PS50082">
    <property type="entry name" value="WD_REPEATS_2"/>
    <property type="match status" value="1"/>
</dbReference>
<feature type="region of interest" description="Disordered" evidence="3">
    <location>
        <begin position="268"/>
        <end position="309"/>
    </location>
</feature>
<dbReference type="Gene3D" id="3.30.160.60">
    <property type="entry name" value="Classic Zinc Finger"/>
    <property type="match status" value="1"/>
</dbReference>
<dbReference type="SMART" id="SM00320">
    <property type="entry name" value="WD40"/>
    <property type="match status" value="6"/>
</dbReference>
<sequence length="1928" mass="207895">MEGDRKCILCEIVCVSKQEMDEHIRSMLHHRELEKLKGRDCGHECRVCGVTVVSLTEYASHISSSWHKQNVDKSPGGGELSQENFDQALVDLIQKRKDKIRKEKEAAAAKVAKEEEERRKKEEFQQKLQDAKDRYRLARARQPPLQGYRHQFSCYQNQASGEEAKAGQHVKKGKGATWHAQAPPDLQKWASGDLTTEGMKHPGGGSSKTWGHGALFRSQQNYLPWLNSGGSSHGLYGHNNVNCSYRPYLQRNMGAPPFCDWLKQTLQDPGARGVGSEHSSRTNGSNPVPDKGCRWSPYPVTPAPQAEAHPHALEISQGPKTKQEKTAETGAFICSRQEKSGGRKVNSAPKDESKASGFHREASVSSQQAEGKVSSAVRGGAQLSKAAGQAPSQPNPRPKAIPVSSTAAQHTGSQRPMSESSTTAQHTGSQRPMSESSTTAQHTGSQRPVSESSTTAQHTGSQRPMSESSTAAQHTGSQRPVSESSTAAQHRGSQRPVSESSTAAQHTGSQRPMSESSTTAQHMGSQRPVSESSTAAQHMGSQRPVSEFSTASLQTRSRRPIPESSSTVKQAGSHRPVPELFTETLQTGSQRPIPKSSPAAQQTGSQRPIPQSSPAAPQTGSLRPIPQSSPAAQQTGSQRPIPQSSPAAPQTGSQRPIPQSCPAAQQTGSQRPIPQSSPAAPQTGSQRPIPQSSPAAQQTGSQRPIPQSSPAAPQTGSQRPIPQSSPAAPQTGSQRPIPQSSPAAPQAGSQRPIPQSSPAAPQTGSQRPIPQSSPAAPQTGSQRPIPQSSPAAQQTGSQRPIPQSSPAAPQTGSQRPIPQSSPAAPQTGSQKSCARGREETFSEILGHSKETQSLCSSAKLDTSDLAGPQESAVPPSDNNPSPQSLLVSTSVLDSPWPGGSVREEEEDGKDEAVGLGQSLNSDPSRGAEAASPSSKLDLPHVLKRDLSKHISSKNKAGGHEPNLNIARRVRNLSGSRKHEADRDSGLKPTVRQLLSSSASRRCVNWEQLYDELRKKQDKGKGMPRFGIEMVPNEQDCPRQEEEALLEGFDWDLVTTRKRSLSESSLAPSSSSLLAPCVSEEPPQRMHLSSEQQSAASPPQQRLAAHRQPDTLMSASVKVLQRSESVGGDSSSGMEQCDGQGSCKRRRAATDGQSAEASCLEHNSKRRKVKSKKERLHIDQLLSVSLREEELSRSLQTLDSNLIQARAALEAAYMEVQRLTLLKQQITVQMSTLRNTRIDLLKGMQGTREETSLLKVKEEKSDAPVPSSTALTLHHPAGDAAPSPPSLQSIPVVIKAEPQSPVMVSQQCPEEEGAPCVDGPYVRLQAAAPPGGKPESSSEDPSGCRDQPPSSVLTVDESIQASNDRIPPPTDCRSPVKLSPSRRGSEEGAAAGRPSTLNTPTYSPELKSGARVRKLRKRKSLKKAAAGAKQPESSDSEGDEEACRPRWLRLRRRGSAGSQSSSCSLPADDREGRRALRLMLPTIRLQKVNPKLYKQEQENLDSVENMEVSAACHTQAPASPPLPSYSLACSQVSSTSDMDLCKSSESDFPFSVVHPRNSSVSSDHGGDQGPTEGAFSGHQEAVNGMDIHDGLLYTCSGDRTVRVFDLVTHQCVGVMEGHASKVTCLLVSASPSLPHRLYSGSSDQSIRCYSLQTRELEQQFVVSERVLCLHSRWTLLYAGLANGSVVTFDLKTNKQMDVWDCHGLRGVSCLATSQEGACRILLVGSYDSTITVRDAGSGLLFRTLHGHAKSVLCMQVVKDLVFSGSSDHCVRAHSIHTGQLLHVYRGHSHAVTVVSVLGGVMVTACLDKLVRVFDLQSQNQRQVYGGHRDMVLCMNVYKNMIYTGCYDGSVHAVRLNLSHSFPCRWQGCALVFGVMEHLQEHLTSVHARAGGVQTVRCRWKECEDVLCARSSTQTLLLHMHKHTEEDVQP</sequence>
<evidence type="ECO:0000313" key="5">
    <source>
        <dbReference type="Ensembl" id="ENSORLP00000027972.1"/>
    </source>
</evidence>
<organism evidence="5 6">
    <name type="scientific">Oryzias latipes</name>
    <name type="common">Japanese rice fish</name>
    <name type="synonym">Japanese killifish</name>
    <dbReference type="NCBI Taxonomy" id="8090"/>
    <lineage>
        <taxon>Eukaryota</taxon>
        <taxon>Metazoa</taxon>
        <taxon>Chordata</taxon>
        <taxon>Craniata</taxon>
        <taxon>Vertebrata</taxon>
        <taxon>Euteleostomi</taxon>
        <taxon>Actinopterygii</taxon>
        <taxon>Neopterygii</taxon>
        <taxon>Teleostei</taxon>
        <taxon>Neoteleostei</taxon>
        <taxon>Acanthomorphata</taxon>
        <taxon>Ovalentaria</taxon>
        <taxon>Atherinomorphae</taxon>
        <taxon>Beloniformes</taxon>
        <taxon>Adrianichthyidae</taxon>
        <taxon>Oryziinae</taxon>
        <taxon>Oryzias</taxon>
    </lineage>
</organism>
<dbReference type="SUPFAM" id="SSF50978">
    <property type="entry name" value="WD40 repeat-like"/>
    <property type="match status" value="1"/>
</dbReference>
<feature type="compositionally biased region" description="Basic and acidic residues" evidence="3">
    <location>
        <begin position="349"/>
        <end position="362"/>
    </location>
</feature>
<dbReference type="Pfam" id="PF00400">
    <property type="entry name" value="WD40"/>
    <property type="match status" value="3"/>
</dbReference>
<reference evidence="5 6" key="1">
    <citation type="journal article" date="2007" name="Nature">
        <title>The medaka draft genome and insights into vertebrate genome evolution.</title>
        <authorList>
            <person name="Kasahara M."/>
            <person name="Naruse K."/>
            <person name="Sasaki S."/>
            <person name="Nakatani Y."/>
            <person name="Qu W."/>
            <person name="Ahsan B."/>
            <person name="Yamada T."/>
            <person name="Nagayasu Y."/>
            <person name="Doi K."/>
            <person name="Kasai Y."/>
            <person name="Jindo T."/>
            <person name="Kobayashi D."/>
            <person name="Shimada A."/>
            <person name="Toyoda A."/>
            <person name="Kuroki Y."/>
            <person name="Fujiyama A."/>
            <person name="Sasaki T."/>
            <person name="Shimizu A."/>
            <person name="Asakawa S."/>
            <person name="Shimizu N."/>
            <person name="Hashimoto S."/>
            <person name="Yang J."/>
            <person name="Lee Y."/>
            <person name="Matsushima K."/>
            <person name="Sugano S."/>
            <person name="Sakaizumi M."/>
            <person name="Narita T."/>
            <person name="Ohishi K."/>
            <person name="Haga S."/>
            <person name="Ohta F."/>
            <person name="Nomoto H."/>
            <person name="Nogata K."/>
            <person name="Morishita T."/>
            <person name="Endo T."/>
            <person name="Shin-I T."/>
            <person name="Takeda H."/>
            <person name="Morishita S."/>
            <person name="Kohara Y."/>
        </authorList>
    </citation>
    <scope>NUCLEOTIDE SEQUENCE [LARGE SCALE GENOMIC DNA]</scope>
    <source>
        <strain evidence="5 6">Hd-rR</strain>
    </source>
</reference>
<gene>
    <name evidence="5" type="primary">ZNF106</name>
    <name evidence="5" type="synonym">znf106a</name>
</gene>
<dbReference type="GO" id="GO:0016020">
    <property type="term" value="C:membrane"/>
    <property type="evidence" value="ECO:0000318"/>
    <property type="project" value="GO_Central"/>
</dbReference>
<feature type="region of interest" description="Disordered" evidence="3">
    <location>
        <begin position="1449"/>
        <end position="1468"/>
    </location>
</feature>
<proteinExistence type="predicted"/>
<feature type="compositionally biased region" description="Polar residues" evidence="3">
    <location>
        <begin position="495"/>
        <end position="555"/>
    </location>
</feature>
<keyword evidence="2" id="KW-0175">Coiled coil</keyword>
<feature type="compositionally biased region" description="Low complexity" evidence="3">
    <location>
        <begin position="1088"/>
        <end position="1102"/>
    </location>
</feature>
<dbReference type="InterPro" id="IPR015943">
    <property type="entry name" value="WD40/YVTN_repeat-like_dom_sf"/>
</dbReference>
<dbReference type="PROSITE" id="PS00028">
    <property type="entry name" value="ZINC_FINGER_C2H2_1"/>
    <property type="match status" value="1"/>
</dbReference>
<feature type="region of interest" description="Disordered" evidence="3">
    <location>
        <begin position="1121"/>
        <end position="1160"/>
    </location>
</feature>
<feature type="compositionally biased region" description="Polar residues" evidence="3">
    <location>
        <begin position="1121"/>
        <end position="1133"/>
    </location>
</feature>
<dbReference type="InterPro" id="IPR036322">
    <property type="entry name" value="WD40_repeat_dom_sf"/>
</dbReference>
<dbReference type="SMART" id="SM00451">
    <property type="entry name" value="ZnF_U1"/>
    <property type="match status" value="2"/>
</dbReference>
<accession>A0A3B3H7Y9</accession>
<feature type="compositionally biased region" description="Basic and acidic residues" evidence="3">
    <location>
        <begin position="937"/>
        <end position="948"/>
    </location>
</feature>
<feature type="compositionally biased region" description="Polar residues" evidence="3">
    <location>
        <begin position="403"/>
        <end position="488"/>
    </location>
</feature>
<dbReference type="PANTHER" id="PTHR14435">
    <property type="entry name" value="ZINC FINGER PROTEIN 106"/>
    <property type="match status" value="1"/>
</dbReference>
<dbReference type="Proteomes" id="UP000001038">
    <property type="component" value="Chromosome 22"/>
</dbReference>
<feature type="compositionally biased region" description="Polar residues" evidence="3">
    <location>
        <begin position="851"/>
        <end position="860"/>
    </location>
</feature>
<evidence type="ECO:0000256" key="2">
    <source>
        <dbReference type="SAM" id="Coils"/>
    </source>
</evidence>
<feature type="compositionally biased region" description="Polar residues" evidence="3">
    <location>
        <begin position="598"/>
        <end position="732"/>
    </location>
</feature>
<feature type="compositionally biased region" description="Low complexity" evidence="3">
    <location>
        <begin position="1061"/>
        <end position="1075"/>
    </location>
</feature>
<dbReference type="STRING" id="8090.ENSORLP00000027972"/>
<dbReference type="PANTHER" id="PTHR14435:SF2">
    <property type="entry name" value="ZINC FINGER PROTEIN 106"/>
    <property type="match status" value="1"/>
</dbReference>
<protein>
    <submittedName>
        <fullName evidence="5">Zinc finger protein 106</fullName>
    </submittedName>
</protein>
<feature type="compositionally biased region" description="Polar residues" evidence="3">
    <location>
        <begin position="753"/>
        <end position="832"/>
    </location>
</feature>
<dbReference type="InterPro" id="IPR003604">
    <property type="entry name" value="Matrin/U1-like-C_Znf_C2H2"/>
</dbReference>
<feature type="compositionally biased region" description="Basic and acidic residues" evidence="3">
    <location>
        <begin position="976"/>
        <end position="985"/>
    </location>
</feature>
<evidence type="ECO:0000313" key="6">
    <source>
        <dbReference type="Proteomes" id="UP000001038"/>
    </source>
</evidence>
<feature type="compositionally biased region" description="Basic residues" evidence="3">
    <location>
        <begin position="1409"/>
        <end position="1421"/>
    </location>
</feature>
<reference evidence="5" key="3">
    <citation type="submission" date="2025-09" db="UniProtKB">
        <authorList>
            <consortium name="Ensembl"/>
        </authorList>
    </citation>
    <scope>IDENTIFICATION</scope>
    <source>
        <strain evidence="5">Hd-rR</strain>
    </source>
</reference>
<name>A0A3B3H7Y9_ORYLA</name>
<dbReference type="GO" id="GO:0008286">
    <property type="term" value="P:insulin receptor signaling pathway"/>
    <property type="evidence" value="ECO:0000318"/>
    <property type="project" value="GO_Central"/>
</dbReference>
<feature type="region of interest" description="Disordered" evidence="3">
    <location>
        <begin position="1254"/>
        <end position="1286"/>
    </location>
</feature>
<feature type="region of interest" description="Disordered" evidence="3">
    <location>
        <begin position="1322"/>
        <end position="1441"/>
    </location>
</feature>
<dbReference type="GeneTree" id="ENSGT00940000157336"/>
<evidence type="ECO:0000256" key="1">
    <source>
        <dbReference type="PROSITE-ProRule" id="PRU00221"/>
    </source>
</evidence>
<dbReference type="SMART" id="SM00355">
    <property type="entry name" value="ZnF_C2H2"/>
    <property type="match status" value="4"/>
</dbReference>
<dbReference type="GO" id="GO:0005829">
    <property type="term" value="C:cytosol"/>
    <property type="evidence" value="ECO:0000318"/>
    <property type="project" value="GO_Central"/>
</dbReference>
<dbReference type="Bgee" id="ENSORLG00000025936">
    <property type="expression patterns" value="Expressed in bone element and 15 other cell types or tissues"/>
</dbReference>
<dbReference type="FunCoup" id="A0A3B3H7Y9">
    <property type="interactions" value="1066"/>
</dbReference>
<feature type="coiled-coil region" evidence="2">
    <location>
        <begin position="90"/>
        <end position="141"/>
    </location>
</feature>
<keyword evidence="6" id="KW-1185">Reference proteome</keyword>
<feature type="region of interest" description="Disordered" evidence="3">
    <location>
        <begin position="333"/>
        <end position="992"/>
    </location>
</feature>
<dbReference type="Gene3D" id="2.130.10.10">
    <property type="entry name" value="YVTN repeat-like/Quinoprotein amine dehydrogenase"/>
    <property type="match status" value="3"/>
</dbReference>
<feature type="region of interest" description="Disordered" evidence="3">
    <location>
        <begin position="1554"/>
        <end position="1573"/>
    </location>
</feature>
<feature type="compositionally biased region" description="Polar residues" evidence="3">
    <location>
        <begin position="876"/>
        <end position="892"/>
    </location>
</feature>
<dbReference type="InterPro" id="IPR013087">
    <property type="entry name" value="Znf_C2H2_type"/>
</dbReference>
<feature type="repeat" description="WD" evidence="1">
    <location>
        <begin position="1574"/>
        <end position="1613"/>
    </location>
</feature>
<dbReference type="InterPro" id="IPR001680">
    <property type="entry name" value="WD40_rpt"/>
</dbReference>
<dbReference type="CDD" id="cd00200">
    <property type="entry name" value="WD40"/>
    <property type="match status" value="1"/>
</dbReference>
<keyword evidence="1" id="KW-0853">WD repeat</keyword>
<feature type="domain" description="C2H2-type" evidence="4">
    <location>
        <begin position="1862"/>
        <end position="1885"/>
    </location>
</feature>
<dbReference type="InParanoid" id="A0A3B3H7Y9"/>
<feature type="region of interest" description="Disordered" evidence="3">
    <location>
        <begin position="1061"/>
        <end position="1105"/>
    </location>
</feature>
<dbReference type="GO" id="GO:0003723">
    <property type="term" value="F:RNA binding"/>
    <property type="evidence" value="ECO:0007669"/>
    <property type="project" value="InterPro"/>
</dbReference>
<evidence type="ECO:0000259" key="4">
    <source>
        <dbReference type="PROSITE" id="PS00028"/>
    </source>
</evidence>
<dbReference type="InterPro" id="IPR042622">
    <property type="entry name" value="Znf106"/>
</dbReference>
<feature type="compositionally biased region" description="Polar residues" evidence="3">
    <location>
        <begin position="1347"/>
        <end position="1362"/>
    </location>
</feature>
<dbReference type="Ensembl" id="ENSORLT00000045029.1">
    <property type="protein sequence ID" value="ENSORLP00000027972.1"/>
    <property type="gene ID" value="ENSORLG00000025936.1"/>
</dbReference>